<gene>
    <name evidence="15" type="ORF">SPHA_55561</name>
</gene>
<accession>A0A812DGB2</accession>
<dbReference type="PROSITE" id="PS50268">
    <property type="entry name" value="CADHERIN_2"/>
    <property type="match status" value="6"/>
</dbReference>
<keyword evidence="9 12" id="KW-0472">Membrane</keyword>
<dbReference type="PROSITE" id="PS00232">
    <property type="entry name" value="CADHERIN_1"/>
    <property type="match status" value="2"/>
</dbReference>
<dbReference type="GO" id="GO:0005509">
    <property type="term" value="F:calcium ion binding"/>
    <property type="evidence" value="ECO:0007669"/>
    <property type="project" value="UniProtKB-UniRule"/>
</dbReference>
<dbReference type="PANTHER" id="PTHR24028:SF146">
    <property type="entry name" value="CADHERIN 96CB, ISOFORM D-RELATED"/>
    <property type="match status" value="1"/>
</dbReference>
<protein>
    <submittedName>
        <fullName evidence="15">PCDHD2</fullName>
    </submittedName>
</protein>
<evidence type="ECO:0000256" key="1">
    <source>
        <dbReference type="ARBA" id="ARBA00004251"/>
    </source>
</evidence>
<dbReference type="FunFam" id="2.60.40.60:FF:000020">
    <property type="entry name" value="Dachsous cadherin-related 1b"/>
    <property type="match status" value="1"/>
</dbReference>
<dbReference type="FunFam" id="2.60.40.60:FF:000002">
    <property type="entry name" value="Protocadherin alpha 2"/>
    <property type="match status" value="1"/>
</dbReference>
<dbReference type="CDD" id="cd11304">
    <property type="entry name" value="Cadherin_repeat"/>
    <property type="match status" value="6"/>
</dbReference>
<dbReference type="InterPro" id="IPR020894">
    <property type="entry name" value="Cadherin_CS"/>
</dbReference>
<comment type="subcellular location">
    <subcellularLocation>
        <location evidence="1">Cell membrane</location>
        <topology evidence="1">Single-pass type I membrane protein</topology>
    </subcellularLocation>
</comment>
<dbReference type="OrthoDB" id="6252479at2759"/>
<keyword evidence="2" id="KW-1003">Cell membrane</keyword>
<keyword evidence="10" id="KW-0325">Glycoprotein</keyword>
<feature type="chain" id="PRO_5033034252" evidence="13">
    <location>
        <begin position="18"/>
        <end position="815"/>
    </location>
</feature>
<dbReference type="InterPro" id="IPR050174">
    <property type="entry name" value="Protocadherin/Cadherin-CA"/>
</dbReference>
<evidence type="ECO:0000313" key="15">
    <source>
        <dbReference type="EMBL" id="CAE1303412.1"/>
    </source>
</evidence>
<organism evidence="15 16">
    <name type="scientific">Acanthosepion pharaonis</name>
    <name type="common">Pharaoh cuttlefish</name>
    <name type="synonym">Sepia pharaonis</name>
    <dbReference type="NCBI Taxonomy" id="158019"/>
    <lineage>
        <taxon>Eukaryota</taxon>
        <taxon>Metazoa</taxon>
        <taxon>Spiralia</taxon>
        <taxon>Lophotrochozoa</taxon>
        <taxon>Mollusca</taxon>
        <taxon>Cephalopoda</taxon>
        <taxon>Coleoidea</taxon>
        <taxon>Decapodiformes</taxon>
        <taxon>Sepiida</taxon>
        <taxon>Sepiina</taxon>
        <taxon>Sepiidae</taxon>
        <taxon>Acanthosepion</taxon>
    </lineage>
</organism>
<evidence type="ECO:0000256" key="6">
    <source>
        <dbReference type="ARBA" id="ARBA00022837"/>
    </source>
</evidence>
<evidence type="ECO:0000256" key="2">
    <source>
        <dbReference type="ARBA" id="ARBA00022475"/>
    </source>
</evidence>
<reference evidence="15" key="1">
    <citation type="submission" date="2021-01" db="EMBL/GenBank/DDBJ databases">
        <authorList>
            <person name="Li R."/>
            <person name="Bekaert M."/>
        </authorList>
    </citation>
    <scope>NUCLEOTIDE SEQUENCE</scope>
    <source>
        <strain evidence="15">Farmed</strain>
    </source>
</reference>
<keyword evidence="7" id="KW-0130">Cell adhesion</keyword>
<dbReference type="InterPro" id="IPR015919">
    <property type="entry name" value="Cadherin-like_sf"/>
</dbReference>
<evidence type="ECO:0000256" key="8">
    <source>
        <dbReference type="ARBA" id="ARBA00022989"/>
    </source>
</evidence>
<keyword evidence="16" id="KW-1185">Reference proteome</keyword>
<keyword evidence="5" id="KW-0677">Repeat</keyword>
<dbReference type="PANTHER" id="PTHR24028">
    <property type="entry name" value="CADHERIN-87A"/>
    <property type="match status" value="1"/>
</dbReference>
<evidence type="ECO:0000256" key="12">
    <source>
        <dbReference type="SAM" id="Phobius"/>
    </source>
</evidence>
<evidence type="ECO:0000313" key="16">
    <source>
        <dbReference type="Proteomes" id="UP000597762"/>
    </source>
</evidence>
<keyword evidence="3 12" id="KW-0812">Transmembrane</keyword>
<comment type="caution">
    <text evidence="15">The sequence shown here is derived from an EMBL/GenBank/DDBJ whole genome shotgun (WGS) entry which is preliminary data.</text>
</comment>
<dbReference type="Gene3D" id="2.60.40.60">
    <property type="entry name" value="Cadherins"/>
    <property type="match status" value="6"/>
</dbReference>
<dbReference type="FunFam" id="2.60.40.60:FF:000004">
    <property type="entry name" value="Protocadherin 1 gamma 2"/>
    <property type="match status" value="1"/>
</dbReference>
<feature type="domain" description="Cadherin" evidence="14">
    <location>
        <begin position="133"/>
        <end position="244"/>
    </location>
</feature>
<proteinExistence type="predicted"/>
<evidence type="ECO:0000256" key="4">
    <source>
        <dbReference type="ARBA" id="ARBA00022729"/>
    </source>
</evidence>
<feature type="domain" description="Cadherin" evidence="14">
    <location>
        <begin position="71"/>
        <end position="132"/>
    </location>
</feature>
<keyword evidence="8 12" id="KW-1133">Transmembrane helix</keyword>
<dbReference type="Proteomes" id="UP000597762">
    <property type="component" value="Unassembled WGS sequence"/>
</dbReference>
<keyword evidence="4 13" id="KW-0732">Signal</keyword>
<dbReference type="EMBL" id="CAHIKZ030003713">
    <property type="protein sequence ID" value="CAE1303412.1"/>
    <property type="molecule type" value="Genomic_DNA"/>
</dbReference>
<name>A0A812DGB2_ACAPH</name>
<feature type="domain" description="Cadherin" evidence="14">
    <location>
        <begin position="245"/>
        <end position="352"/>
    </location>
</feature>
<evidence type="ECO:0000256" key="11">
    <source>
        <dbReference type="PROSITE-ProRule" id="PRU00043"/>
    </source>
</evidence>
<evidence type="ECO:0000256" key="5">
    <source>
        <dbReference type="ARBA" id="ARBA00022737"/>
    </source>
</evidence>
<feature type="transmembrane region" description="Helical" evidence="12">
    <location>
        <begin position="688"/>
        <end position="716"/>
    </location>
</feature>
<dbReference type="AlphaFoldDB" id="A0A812DGB2"/>
<evidence type="ECO:0000256" key="7">
    <source>
        <dbReference type="ARBA" id="ARBA00022889"/>
    </source>
</evidence>
<evidence type="ECO:0000259" key="14">
    <source>
        <dbReference type="PROSITE" id="PS50268"/>
    </source>
</evidence>
<evidence type="ECO:0000256" key="9">
    <source>
        <dbReference type="ARBA" id="ARBA00023136"/>
    </source>
</evidence>
<sequence length="815" mass="92611">MTFSRWILLFVLNRCFCYDLTYFVKEEQSAGIYVGDIARDTRLLESVPSSDRRLIRFSQLLQGVVGSPLLFRVARKTGKIYTSQSLDAELLCRYNKECAQFVKVAVRREESFIKILKVRVIINDINDHIPEFPVKQINVKFTENDYKGTKVSIPNAVDRDIGLVNSRITYDLENNDYSQFMLSLSKKVDGNVNLGIELKDRLDREVQEIYLIRVIAKDGGSPSKQGVLQVNVSVADINDNTPVFSQSVYNVSLIYEHSRDDAVAVLSARDLDSGKNGQISYHFSPKTSDLAKSYFELKELNGEIYLRRKFETERDLTYELFVKATDGGNPPLSSIALVFVNVINQKNTAPIININFFSASTKNSSAISEDIRVGSFIAYVMAIDQDTGRNGEVSCDLKHDKFQLQSLAEKEYKITVSNPVDRETEDHYEITIFCRDKGTPSLHSEASFSIQVTDVNDMKPQFSNETFIFYINENEKSGTWVGSINATDLDLGLGGKLTYSLLTNNERFLPFQITDDGNLCSVMSLDSEFQDMYKFWVVAKDNGRPSLNNTAHVSVKVQDLNDNAPHFTFPSVNPFTLDIVYYPNQTRNITTLKAADSDSLENAFLKYELSNSNDKQLFHINEFTGLLSFGRELVQTDSGFYNLRFVVKDSGDPVLSATTNLNIRLIVSNKTFEKMNAFQVDPNDRIHVYLLIFIVLVAILASVIITAPISICVIRCNDQNHPKRKRMHNPSNKRIRDLRMSMCPTYWTEVPDNLAEEEVTLENTLTRTKGVPSVKYEANKELRNRCLEMKTRTDKDVIYEVSHGLRSLLNLVCRS</sequence>
<evidence type="ECO:0000256" key="3">
    <source>
        <dbReference type="ARBA" id="ARBA00022692"/>
    </source>
</evidence>
<dbReference type="InterPro" id="IPR013164">
    <property type="entry name" value="Cadherin_N"/>
</dbReference>
<dbReference type="FunFam" id="2.60.40.60:FF:000134">
    <property type="entry name" value="protocadherin Fat 4"/>
    <property type="match status" value="1"/>
</dbReference>
<dbReference type="SMART" id="SM00112">
    <property type="entry name" value="CA"/>
    <property type="match status" value="6"/>
</dbReference>
<feature type="domain" description="Cadherin" evidence="14">
    <location>
        <begin position="463"/>
        <end position="567"/>
    </location>
</feature>
<dbReference type="InterPro" id="IPR002126">
    <property type="entry name" value="Cadherin-like_dom"/>
</dbReference>
<feature type="signal peptide" evidence="13">
    <location>
        <begin position="1"/>
        <end position="17"/>
    </location>
</feature>
<evidence type="ECO:0000256" key="13">
    <source>
        <dbReference type="SAM" id="SignalP"/>
    </source>
</evidence>
<dbReference type="Pfam" id="PF00028">
    <property type="entry name" value="Cadherin"/>
    <property type="match status" value="5"/>
</dbReference>
<dbReference type="GO" id="GO:0007156">
    <property type="term" value="P:homophilic cell adhesion via plasma membrane adhesion molecules"/>
    <property type="evidence" value="ECO:0007669"/>
    <property type="project" value="InterPro"/>
</dbReference>
<evidence type="ECO:0000256" key="10">
    <source>
        <dbReference type="ARBA" id="ARBA00023180"/>
    </source>
</evidence>
<feature type="domain" description="Cadherin" evidence="14">
    <location>
        <begin position="359"/>
        <end position="462"/>
    </location>
</feature>
<dbReference type="Pfam" id="PF08266">
    <property type="entry name" value="Cadherin_2"/>
    <property type="match status" value="1"/>
</dbReference>
<dbReference type="GO" id="GO:0005886">
    <property type="term" value="C:plasma membrane"/>
    <property type="evidence" value="ECO:0007669"/>
    <property type="project" value="UniProtKB-SubCell"/>
</dbReference>
<keyword evidence="6 11" id="KW-0106">Calcium</keyword>
<feature type="domain" description="Cadherin" evidence="14">
    <location>
        <begin position="589"/>
        <end position="678"/>
    </location>
</feature>
<dbReference type="SUPFAM" id="SSF49313">
    <property type="entry name" value="Cadherin-like"/>
    <property type="match status" value="5"/>
</dbReference>
<dbReference type="PRINTS" id="PR00205">
    <property type="entry name" value="CADHERIN"/>
</dbReference>
<dbReference type="FunFam" id="2.60.40.60:FF:000007">
    <property type="entry name" value="Protocadherin alpha 2"/>
    <property type="match status" value="1"/>
</dbReference>